<feature type="compositionally biased region" description="Polar residues" evidence="1">
    <location>
        <begin position="121"/>
        <end position="132"/>
    </location>
</feature>
<proteinExistence type="predicted"/>
<dbReference type="EMBL" id="JAHWGI010000306">
    <property type="protein sequence ID" value="KAK3912877.1"/>
    <property type="molecule type" value="Genomic_DNA"/>
</dbReference>
<feature type="compositionally biased region" description="Low complexity" evidence="1">
    <location>
        <begin position="520"/>
        <end position="538"/>
    </location>
</feature>
<feature type="compositionally biased region" description="Low complexity" evidence="1">
    <location>
        <begin position="17"/>
        <end position="26"/>
    </location>
</feature>
<feature type="compositionally biased region" description="Basic and acidic residues" evidence="1">
    <location>
        <begin position="93"/>
        <end position="111"/>
    </location>
</feature>
<reference evidence="2" key="1">
    <citation type="submission" date="2021-07" db="EMBL/GenBank/DDBJ databases">
        <authorList>
            <person name="Catto M.A."/>
            <person name="Jacobson A."/>
            <person name="Kennedy G."/>
            <person name="Labadie P."/>
            <person name="Hunt B.G."/>
            <person name="Srinivasan R."/>
        </authorList>
    </citation>
    <scope>NUCLEOTIDE SEQUENCE</scope>
    <source>
        <strain evidence="2">PL_HMW_Pooled</strain>
        <tissue evidence="2">Head</tissue>
    </source>
</reference>
<feature type="region of interest" description="Disordered" evidence="1">
    <location>
        <begin position="514"/>
        <end position="538"/>
    </location>
</feature>
<dbReference type="AlphaFoldDB" id="A0AAE1LCB3"/>
<feature type="region of interest" description="Disordered" evidence="1">
    <location>
        <begin position="415"/>
        <end position="437"/>
    </location>
</feature>
<feature type="compositionally biased region" description="Basic and acidic residues" evidence="1">
    <location>
        <begin position="415"/>
        <end position="425"/>
    </location>
</feature>
<accession>A0AAE1LCB3</accession>
<evidence type="ECO:0000313" key="3">
    <source>
        <dbReference type="Proteomes" id="UP001219518"/>
    </source>
</evidence>
<feature type="region of interest" description="Disordered" evidence="1">
    <location>
        <begin position="87"/>
        <end position="149"/>
    </location>
</feature>
<protein>
    <submittedName>
        <fullName evidence="2">Squamosa promoter-binding-like protein 15</fullName>
    </submittedName>
</protein>
<keyword evidence="3" id="KW-1185">Reference proteome</keyword>
<name>A0AAE1LCB3_9NEOP</name>
<sequence>MTRGKEVLSAKSGRFASSTSSSSSSSCTGPGKYASQSASPSSAEALTAMGWSAARASVAATASTLTATTNTSLSSFSRWRASNSASSAARGSRCSEKKPLPVCGTERHSVSREGSAAAARTSLQRALGNTCTSDGGSSEGGGGGRVSRSVSSGNRVCMVAALVMGVSGVHRPGSAGPEPERRQAAAGLSAAGWKRVHCGAGESFRTDAVWQEGREQVSEAAGPHRLRVPRGGVLLLRGVLRRRLVGLLRRWLARGRGGGLLCRKPYSDCAARASISPISGSTRIRCGAGCSAPSVEPLASDAAGPSSRAPVVVVVVPSSDSAGCCGAGGAASSPSAGSAPSAAPSSASGNTSTSLSAAPMRQLFQSHSVSQYPVFRRMARQGPEAMALSSSSCCGSLRSKNTSLAMSGVTLRGDEARDARRVRPEDEVDEAAPGDEHPHGLRVVAVALQGVDRVGLGRGQHQQVAAKLNLGRGNNSEFWTTNVEAKLIHNPFPVAFGFGTLIFLRFASIPTHGPHHSEYTSTSSSPGRRSSVSHSSSVTTSCWRATAPPFLAAMSAKTAAAPAPVPPPPALHQ</sequence>
<evidence type="ECO:0000313" key="2">
    <source>
        <dbReference type="EMBL" id="KAK3912877.1"/>
    </source>
</evidence>
<evidence type="ECO:0000256" key="1">
    <source>
        <dbReference type="SAM" id="MobiDB-lite"/>
    </source>
</evidence>
<dbReference type="PROSITE" id="PS51257">
    <property type="entry name" value="PROKAR_LIPOPROTEIN"/>
    <property type="match status" value="1"/>
</dbReference>
<comment type="caution">
    <text evidence="2">The sequence shown here is derived from an EMBL/GenBank/DDBJ whole genome shotgun (WGS) entry which is preliminary data.</text>
</comment>
<organism evidence="2 3">
    <name type="scientific">Frankliniella fusca</name>
    <dbReference type="NCBI Taxonomy" id="407009"/>
    <lineage>
        <taxon>Eukaryota</taxon>
        <taxon>Metazoa</taxon>
        <taxon>Ecdysozoa</taxon>
        <taxon>Arthropoda</taxon>
        <taxon>Hexapoda</taxon>
        <taxon>Insecta</taxon>
        <taxon>Pterygota</taxon>
        <taxon>Neoptera</taxon>
        <taxon>Paraneoptera</taxon>
        <taxon>Thysanoptera</taxon>
        <taxon>Terebrantia</taxon>
        <taxon>Thripoidea</taxon>
        <taxon>Thripidae</taxon>
        <taxon>Frankliniella</taxon>
    </lineage>
</organism>
<dbReference type="Proteomes" id="UP001219518">
    <property type="component" value="Unassembled WGS sequence"/>
</dbReference>
<gene>
    <name evidence="2" type="ORF">KUF71_022331</name>
</gene>
<feature type="region of interest" description="Disordered" evidence="1">
    <location>
        <begin position="1"/>
        <end position="40"/>
    </location>
</feature>
<feature type="region of interest" description="Disordered" evidence="1">
    <location>
        <begin position="335"/>
        <end position="354"/>
    </location>
</feature>
<reference evidence="2" key="2">
    <citation type="journal article" date="2023" name="BMC Genomics">
        <title>Pest status, molecular evolution, and epigenetic factors derived from the genome assembly of Frankliniella fusca, a thysanopteran phytovirus vector.</title>
        <authorList>
            <person name="Catto M.A."/>
            <person name="Labadie P.E."/>
            <person name="Jacobson A.L."/>
            <person name="Kennedy G.G."/>
            <person name="Srinivasan R."/>
            <person name="Hunt B.G."/>
        </authorList>
    </citation>
    <scope>NUCLEOTIDE SEQUENCE</scope>
    <source>
        <strain evidence="2">PL_HMW_Pooled</strain>
    </source>
</reference>